<feature type="repeat" description="ANK" evidence="3">
    <location>
        <begin position="605"/>
        <end position="637"/>
    </location>
</feature>
<dbReference type="SMR" id="A2FV55"/>
<dbReference type="PANTHER" id="PTHR24189:SF50">
    <property type="entry name" value="ANKYRIN REPEAT AND SOCS BOX PROTEIN 2"/>
    <property type="match status" value="1"/>
</dbReference>
<dbReference type="VEuPathDB" id="TrichDB:TVAG_066250"/>
<dbReference type="eggNOG" id="KOG4177">
    <property type="taxonomic scope" value="Eukaryota"/>
</dbReference>
<dbReference type="PROSITE" id="PS50297">
    <property type="entry name" value="ANK_REP_REGION"/>
    <property type="match status" value="6"/>
</dbReference>
<feature type="repeat" description="ANK" evidence="3">
    <location>
        <begin position="308"/>
        <end position="340"/>
    </location>
</feature>
<feature type="repeat" description="ANK" evidence="3">
    <location>
        <begin position="440"/>
        <end position="472"/>
    </location>
</feature>
<dbReference type="Gene3D" id="1.25.40.20">
    <property type="entry name" value="Ankyrin repeat-containing domain"/>
    <property type="match status" value="4"/>
</dbReference>
<sequence length="751" mass="84623">MEKNRLSSFELINIYRDYIDASNSIFRLDTFEPAAIKEIYLTIKNTLIKKYEISIIRILEIIDYACAYRDRYLEAYLQLIQNFLQDVESPDFNPFRYTLNIEKLMIYIKDSPYYQFFSKFYQKPHKFDQNHSHNKGSFLNCIMNDDIQSFITRVENDEKLLNFRWRHDLIGNLTVMEWCSYYGSEKIFMYILNETKSDISDQCGQLSFLGGNPTIVNQSLKDVDPSDLSMEYAVISHNSDFIVYLQNENCKINPKFCLQSSNLFGLILYHEQSKNHNEFYVDLTYFGLNLMFTDYEFQQEMVSVKNCEGKTVLHYFTIANNVILLQTMIDLNIDINAKDDFNWSALHYATKYNCIDAVNILLDNKAIVNIEDGDRFRPLHKAAEYNNTEILSILIDHGASIHDKNNYLEIPLHCAVRSNSIESVAILLDNGSDVNSTNLPLATPLELAVDFDLVDIATLLIDFGADANATNKFQRTSLIFQAVMNNSINMLDLLVDNGADINALRNDLSTPLHLAAEYNSTECAIDLVQKGANIEAKQCQGITPLCIAVSKSRETAIALIELGADVNAVGAGQCPILNIACSCALKDIAPLLISKGADVNATDPSNNNAIHAAAAANNVEAISCLLEHGVDINILGYKLLTPLYMAVMHGAYDATKFLLEHSADINIRYNTFTVLHMAITINAKLPIVDLLIAFGADIQSRTGDGETVLHLAARYNKPKLVPYLLEKGADINIKDDDNLTPLDTARVYKAK</sequence>
<dbReference type="SUPFAM" id="SSF48403">
    <property type="entry name" value="Ankyrin repeat"/>
    <property type="match status" value="3"/>
</dbReference>
<dbReference type="EMBL" id="DS114050">
    <property type="protein sequence ID" value="EAX91220.1"/>
    <property type="molecule type" value="Genomic_DNA"/>
</dbReference>
<dbReference type="InterPro" id="IPR036770">
    <property type="entry name" value="Ankyrin_rpt-contain_sf"/>
</dbReference>
<feature type="repeat" description="ANK" evidence="3">
    <location>
        <begin position="374"/>
        <end position="406"/>
    </location>
</feature>
<dbReference type="InterPro" id="IPR002110">
    <property type="entry name" value="Ankyrin_rpt"/>
</dbReference>
<feature type="repeat" description="ANK" evidence="3">
    <location>
        <begin position="704"/>
        <end position="736"/>
    </location>
</feature>
<reference evidence="5" key="1">
    <citation type="submission" date="2006-10" db="EMBL/GenBank/DDBJ databases">
        <authorList>
            <person name="Amadeo P."/>
            <person name="Zhao Q."/>
            <person name="Wortman J."/>
            <person name="Fraser-Liggett C."/>
            <person name="Carlton J."/>
        </authorList>
    </citation>
    <scope>NUCLEOTIDE SEQUENCE</scope>
    <source>
        <strain evidence="5">G3</strain>
    </source>
</reference>
<dbReference type="Pfam" id="PF12796">
    <property type="entry name" value="Ank_2"/>
    <property type="match status" value="3"/>
</dbReference>
<feature type="repeat" description="ANK" evidence="3">
    <location>
        <begin position="670"/>
        <end position="703"/>
    </location>
</feature>
<protein>
    <submittedName>
        <fullName evidence="5">Ankyrin repeat protein, putative</fullName>
    </submittedName>
</protein>
<dbReference type="PRINTS" id="PR01415">
    <property type="entry name" value="ANKYRIN"/>
</dbReference>
<dbReference type="Pfam" id="PF11929">
    <property type="entry name" value="DUF3447"/>
    <property type="match status" value="1"/>
</dbReference>
<dbReference type="Pfam" id="PF00023">
    <property type="entry name" value="Ank"/>
    <property type="match status" value="1"/>
</dbReference>
<feature type="repeat" description="ANK" evidence="3">
    <location>
        <begin position="507"/>
        <end position="539"/>
    </location>
</feature>
<name>A2FV55_TRIV3</name>
<evidence type="ECO:0000256" key="3">
    <source>
        <dbReference type="PROSITE-ProRule" id="PRU00023"/>
    </source>
</evidence>
<dbReference type="InterPro" id="IPR050745">
    <property type="entry name" value="Multifunctional_regulatory"/>
</dbReference>
<dbReference type="STRING" id="5722.A2FV55"/>
<organism evidence="5 6">
    <name type="scientific">Trichomonas vaginalis (strain ATCC PRA-98 / G3)</name>
    <dbReference type="NCBI Taxonomy" id="412133"/>
    <lineage>
        <taxon>Eukaryota</taxon>
        <taxon>Metamonada</taxon>
        <taxon>Parabasalia</taxon>
        <taxon>Trichomonadida</taxon>
        <taxon>Trichomonadidae</taxon>
        <taxon>Trichomonas</taxon>
    </lineage>
</organism>
<dbReference type="Proteomes" id="UP000001542">
    <property type="component" value="Unassembled WGS sequence"/>
</dbReference>
<accession>A2FV55</accession>
<evidence type="ECO:0000313" key="5">
    <source>
        <dbReference type="EMBL" id="EAX91220.1"/>
    </source>
</evidence>
<dbReference type="InParanoid" id="A2FV55"/>
<keyword evidence="6" id="KW-1185">Reference proteome</keyword>
<keyword evidence="1" id="KW-0677">Repeat</keyword>
<dbReference type="AlphaFoldDB" id="A2FV55"/>
<dbReference type="Pfam" id="PF13857">
    <property type="entry name" value="Ank_5"/>
    <property type="match status" value="1"/>
</dbReference>
<evidence type="ECO:0000256" key="1">
    <source>
        <dbReference type="ARBA" id="ARBA00022737"/>
    </source>
</evidence>
<dbReference type="InterPro" id="IPR020683">
    <property type="entry name" value="DUF3447"/>
</dbReference>
<dbReference type="KEGG" id="tva:4748913"/>
<proteinExistence type="predicted"/>
<dbReference type="RefSeq" id="XP_001304150.1">
    <property type="nucleotide sequence ID" value="XM_001304149.1"/>
</dbReference>
<dbReference type="OrthoDB" id="3849195at2759"/>
<feature type="repeat" description="ANK" evidence="3">
    <location>
        <begin position="638"/>
        <end position="670"/>
    </location>
</feature>
<evidence type="ECO:0000256" key="2">
    <source>
        <dbReference type="ARBA" id="ARBA00023043"/>
    </source>
</evidence>
<dbReference type="PANTHER" id="PTHR24189">
    <property type="entry name" value="MYOTROPHIN"/>
    <property type="match status" value="1"/>
</dbReference>
<dbReference type="VEuPathDB" id="TrichDB:TVAGG3_0880030"/>
<feature type="domain" description="DUF3447" evidence="4">
    <location>
        <begin position="196"/>
        <end position="268"/>
    </location>
</feature>
<evidence type="ECO:0000313" key="6">
    <source>
        <dbReference type="Proteomes" id="UP000001542"/>
    </source>
</evidence>
<feature type="repeat" description="ANK" evidence="3">
    <location>
        <begin position="341"/>
        <end position="373"/>
    </location>
</feature>
<evidence type="ECO:0000259" key="4">
    <source>
        <dbReference type="Pfam" id="PF11929"/>
    </source>
</evidence>
<gene>
    <name evidence="5" type="ORF">TVAG_066250</name>
</gene>
<dbReference type="SMART" id="SM00248">
    <property type="entry name" value="ANK"/>
    <property type="match status" value="14"/>
</dbReference>
<dbReference type="PROSITE" id="PS50088">
    <property type="entry name" value="ANK_REPEAT"/>
    <property type="match status" value="11"/>
</dbReference>
<keyword evidence="2 3" id="KW-0040">ANK repeat</keyword>
<reference evidence="5" key="2">
    <citation type="journal article" date="2007" name="Science">
        <title>Draft genome sequence of the sexually transmitted pathogen Trichomonas vaginalis.</title>
        <authorList>
            <person name="Carlton J.M."/>
            <person name="Hirt R.P."/>
            <person name="Silva J.C."/>
            <person name="Delcher A.L."/>
            <person name="Schatz M."/>
            <person name="Zhao Q."/>
            <person name="Wortman J.R."/>
            <person name="Bidwell S.L."/>
            <person name="Alsmark U.C.M."/>
            <person name="Besteiro S."/>
            <person name="Sicheritz-Ponten T."/>
            <person name="Noel C.J."/>
            <person name="Dacks J.B."/>
            <person name="Foster P.G."/>
            <person name="Simillion C."/>
            <person name="Van de Peer Y."/>
            <person name="Miranda-Saavedra D."/>
            <person name="Barton G.J."/>
            <person name="Westrop G.D."/>
            <person name="Mueller S."/>
            <person name="Dessi D."/>
            <person name="Fiori P.L."/>
            <person name="Ren Q."/>
            <person name="Paulsen I."/>
            <person name="Zhang H."/>
            <person name="Bastida-Corcuera F.D."/>
            <person name="Simoes-Barbosa A."/>
            <person name="Brown M.T."/>
            <person name="Hayes R.D."/>
            <person name="Mukherjee M."/>
            <person name="Okumura C.Y."/>
            <person name="Schneider R."/>
            <person name="Smith A.J."/>
            <person name="Vanacova S."/>
            <person name="Villalvazo M."/>
            <person name="Haas B.J."/>
            <person name="Pertea M."/>
            <person name="Feldblyum T.V."/>
            <person name="Utterback T.R."/>
            <person name="Shu C.L."/>
            <person name="Osoegawa K."/>
            <person name="de Jong P.J."/>
            <person name="Hrdy I."/>
            <person name="Horvathova L."/>
            <person name="Zubacova Z."/>
            <person name="Dolezal P."/>
            <person name="Malik S.B."/>
            <person name="Logsdon J.M. Jr."/>
            <person name="Henze K."/>
            <person name="Gupta A."/>
            <person name="Wang C.C."/>
            <person name="Dunne R.L."/>
            <person name="Upcroft J.A."/>
            <person name="Upcroft P."/>
            <person name="White O."/>
            <person name="Salzberg S.L."/>
            <person name="Tang P."/>
            <person name="Chiu C.-H."/>
            <person name="Lee Y.-S."/>
            <person name="Embley T.M."/>
            <person name="Coombs G.H."/>
            <person name="Mottram J.C."/>
            <person name="Tachezy J."/>
            <person name="Fraser-Liggett C.M."/>
            <person name="Johnson P.J."/>
        </authorList>
    </citation>
    <scope>NUCLEOTIDE SEQUENCE [LARGE SCALE GENOMIC DNA]</scope>
    <source>
        <strain evidence="5">G3</strain>
    </source>
</reference>
<feature type="repeat" description="ANK" evidence="3">
    <location>
        <begin position="407"/>
        <end position="439"/>
    </location>
</feature>
<feature type="repeat" description="ANK" evidence="3">
    <location>
        <begin position="474"/>
        <end position="506"/>
    </location>
</feature>